<comment type="caution">
    <text evidence="1">Lacks conserved residue(s) required for the propagation of feature annotation.</text>
</comment>
<gene>
    <name evidence="3" type="ORF">CTOB1V02_LOCUS3779</name>
</gene>
<sequence>MSSGVHATAVLEGIYDKLFHGHECPPASDGFDRFACPSPDTFGRYKCIDAHALCDGYIDCPEKQDEDRMACMFFKTQLSLARPPLPLPPRTPRSHAHLLFAPSYKLTHTDHSTPTPGSIAQAQIKASDNQSEDDSGGLQIANSSPTTTSPEPQTDEWSPNSRCLEPPPPLSRDPCFRSLSRRSTTSK</sequence>
<dbReference type="PROSITE" id="PS01209">
    <property type="entry name" value="LDLRA_1"/>
    <property type="match status" value="1"/>
</dbReference>
<name>A0A7R8W7L9_9CRUS</name>
<evidence type="ECO:0000256" key="2">
    <source>
        <dbReference type="SAM" id="MobiDB-lite"/>
    </source>
</evidence>
<dbReference type="EMBL" id="OB660675">
    <property type="protein sequence ID" value="CAD7225847.1"/>
    <property type="molecule type" value="Genomic_DNA"/>
</dbReference>
<dbReference type="Gene3D" id="4.10.400.10">
    <property type="entry name" value="Low-density Lipoprotein Receptor"/>
    <property type="match status" value="1"/>
</dbReference>
<dbReference type="GO" id="GO:0043410">
    <property type="term" value="P:positive regulation of MAPK cascade"/>
    <property type="evidence" value="ECO:0007669"/>
    <property type="project" value="TreeGrafter"/>
</dbReference>
<dbReference type="PANTHER" id="PTHR21105">
    <property type="entry name" value="GH16255P"/>
    <property type="match status" value="1"/>
</dbReference>
<organism evidence="3">
    <name type="scientific">Cyprideis torosa</name>
    <dbReference type="NCBI Taxonomy" id="163714"/>
    <lineage>
        <taxon>Eukaryota</taxon>
        <taxon>Metazoa</taxon>
        <taxon>Ecdysozoa</taxon>
        <taxon>Arthropoda</taxon>
        <taxon>Crustacea</taxon>
        <taxon>Oligostraca</taxon>
        <taxon>Ostracoda</taxon>
        <taxon>Podocopa</taxon>
        <taxon>Podocopida</taxon>
        <taxon>Cytherocopina</taxon>
        <taxon>Cytheroidea</taxon>
        <taxon>Cytherideidae</taxon>
        <taxon>Cyprideis</taxon>
    </lineage>
</organism>
<dbReference type="GO" id="GO:0030297">
    <property type="term" value="F:transmembrane receptor protein tyrosine kinase activator activity"/>
    <property type="evidence" value="ECO:0007669"/>
    <property type="project" value="TreeGrafter"/>
</dbReference>
<dbReference type="OrthoDB" id="6417936at2759"/>
<feature type="compositionally biased region" description="Polar residues" evidence="2">
    <location>
        <begin position="112"/>
        <end position="129"/>
    </location>
</feature>
<feature type="compositionally biased region" description="Low complexity" evidence="2">
    <location>
        <begin position="143"/>
        <end position="152"/>
    </location>
</feature>
<dbReference type="CDD" id="cd00112">
    <property type="entry name" value="LDLa"/>
    <property type="match status" value="1"/>
</dbReference>
<feature type="region of interest" description="Disordered" evidence="2">
    <location>
        <begin position="107"/>
        <end position="187"/>
    </location>
</feature>
<dbReference type="SUPFAM" id="SSF57424">
    <property type="entry name" value="LDL receptor-like module"/>
    <property type="match status" value="1"/>
</dbReference>
<dbReference type="GO" id="GO:0043195">
    <property type="term" value="C:terminal bouton"/>
    <property type="evidence" value="ECO:0007669"/>
    <property type="project" value="TreeGrafter"/>
</dbReference>
<dbReference type="PANTHER" id="PTHR21105:SF0">
    <property type="entry name" value="GH16255P"/>
    <property type="match status" value="1"/>
</dbReference>
<evidence type="ECO:0000313" key="3">
    <source>
        <dbReference type="EMBL" id="CAD7225847.1"/>
    </source>
</evidence>
<proteinExistence type="predicted"/>
<dbReference type="PROSITE" id="PS50068">
    <property type="entry name" value="LDLRA_2"/>
    <property type="match status" value="1"/>
</dbReference>
<dbReference type="AlphaFoldDB" id="A0A7R8W7L9"/>
<accession>A0A7R8W7L9</accession>
<evidence type="ECO:0000256" key="1">
    <source>
        <dbReference type="PROSITE-ProRule" id="PRU00124"/>
    </source>
</evidence>
<protein>
    <submittedName>
        <fullName evidence="3">Uncharacterized protein</fullName>
    </submittedName>
</protein>
<dbReference type="InterPro" id="IPR023415">
    <property type="entry name" value="LDLR_class-A_CS"/>
</dbReference>
<dbReference type="InterPro" id="IPR036055">
    <property type="entry name" value="LDL_receptor-like_sf"/>
</dbReference>
<dbReference type="InterPro" id="IPR002172">
    <property type="entry name" value="LDrepeatLR_classA_rpt"/>
</dbReference>
<reference evidence="3" key="1">
    <citation type="submission" date="2020-11" db="EMBL/GenBank/DDBJ databases">
        <authorList>
            <person name="Tran Van P."/>
        </authorList>
    </citation>
    <scope>NUCLEOTIDE SEQUENCE</scope>
</reference>